<dbReference type="EMBL" id="CP154858">
    <property type="protein sequence ID" value="XDT73224.1"/>
    <property type="molecule type" value="Genomic_DNA"/>
</dbReference>
<dbReference type="Pfam" id="PF02834">
    <property type="entry name" value="LigT_PEase"/>
    <property type="match status" value="1"/>
</dbReference>
<dbReference type="SUPFAM" id="SSF55144">
    <property type="entry name" value="LigT-like"/>
    <property type="match status" value="1"/>
</dbReference>
<gene>
    <name evidence="4" type="primary">thpR</name>
    <name evidence="4" type="ORF">AAIA72_04410</name>
</gene>
<evidence type="ECO:0000256" key="2">
    <source>
        <dbReference type="HAMAP-Rule" id="MF_01940"/>
    </source>
</evidence>
<dbReference type="Gene3D" id="3.90.1140.10">
    <property type="entry name" value="Cyclic phosphodiesterase"/>
    <property type="match status" value="1"/>
</dbReference>
<dbReference type="HAMAP" id="MF_01940">
    <property type="entry name" value="RNA_CPDase"/>
    <property type="match status" value="1"/>
</dbReference>
<feature type="active site" description="Proton acceptor" evidence="2">
    <location>
        <position position="142"/>
    </location>
</feature>
<dbReference type="InterPro" id="IPR009097">
    <property type="entry name" value="Cyclic_Pdiesterase"/>
</dbReference>
<dbReference type="InterPro" id="IPR014051">
    <property type="entry name" value="Phosphoesterase_HXTX"/>
</dbReference>
<keyword evidence="1 2" id="KW-0378">Hydrolase</keyword>
<evidence type="ECO:0000259" key="3">
    <source>
        <dbReference type="Pfam" id="PF02834"/>
    </source>
</evidence>
<evidence type="ECO:0000313" key="4">
    <source>
        <dbReference type="EMBL" id="XDT73224.1"/>
    </source>
</evidence>
<dbReference type="NCBIfam" id="TIGR02258">
    <property type="entry name" value="2_5_ligase"/>
    <property type="match status" value="1"/>
</dbReference>
<accession>A0AB39UY05</accession>
<evidence type="ECO:0000256" key="1">
    <source>
        <dbReference type="ARBA" id="ARBA00022801"/>
    </source>
</evidence>
<reference evidence="4" key="1">
    <citation type="submission" date="2024-05" db="EMBL/GenBank/DDBJ databases">
        <title>Genome sequencing of novel strain.</title>
        <authorList>
            <person name="Ganbat D."/>
            <person name="Ganbat S."/>
            <person name="Lee S.-J."/>
        </authorList>
    </citation>
    <scope>NUCLEOTIDE SEQUENCE</scope>
    <source>
        <strain evidence="4">SMD15-11</strain>
    </source>
</reference>
<dbReference type="PANTHER" id="PTHR35561:SF1">
    <property type="entry name" value="RNA 2',3'-CYCLIC PHOSPHODIESTERASE"/>
    <property type="match status" value="1"/>
</dbReference>
<comment type="function">
    <text evidence="2">Hydrolyzes RNA 2',3'-cyclic phosphodiester to an RNA 2'-phosphomonoester.</text>
</comment>
<dbReference type="PANTHER" id="PTHR35561">
    <property type="entry name" value="RNA 2',3'-CYCLIC PHOSPHODIESTERASE"/>
    <property type="match status" value="1"/>
</dbReference>
<feature type="domain" description="Phosphoesterase HXTX" evidence="3">
    <location>
        <begin position="24"/>
        <end position="99"/>
    </location>
</feature>
<dbReference type="RefSeq" id="WP_369602218.1">
    <property type="nucleotide sequence ID" value="NZ_CP154858.1"/>
</dbReference>
<protein>
    <recommendedName>
        <fullName evidence="2">RNA 2',3'-cyclic phosphodiesterase</fullName>
        <shortName evidence="2">RNA 2',3'-CPDase</shortName>
        <ecNumber evidence="2">3.1.4.58</ecNumber>
    </recommendedName>
</protein>
<feature type="short sequence motif" description="HXTX 2" evidence="2">
    <location>
        <begin position="142"/>
        <end position="145"/>
    </location>
</feature>
<dbReference type="InterPro" id="IPR004175">
    <property type="entry name" value="RNA_CPDase"/>
</dbReference>
<proteinExistence type="inferred from homology"/>
<dbReference type="AlphaFoldDB" id="A0AB39UY05"/>
<dbReference type="KEGG" id="tcd:AAIA72_04410"/>
<comment type="catalytic activity">
    <reaction evidence="2">
        <text>a 3'-end 2',3'-cyclophospho-ribonucleotide-RNA + H2O = a 3'-end 2'-phospho-ribonucleotide-RNA + H(+)</text>
        <dbReference type="Rhea" id="RHEA:11828"/>
        <dbReference type="Rhea" id="RHEA-COMP:10464"/>
        <dbReference type="Rhea" id="RHEA-COMP:17353"/>
        <dbReference type="ChEBI" id="CHEBI:15377"/>
        <dbReference type="ChEBI" id="CHEBI:15378"/>
        <dbReference type="ChEBI" id="CHEBI:83064"/>
        <dbReference type="ChEBI" id="CHEBI:173113"/>
        <dbReference type="EC" id="3.1.4.58"/>
    </reaction>
</comment>
<name>A0AB39UY05_9GAMM</name>
<organism evidence="4">
    <name type="scientific">Thermohahella caldifontis</name>
    <dbReference type="NCBI Taxonomy" id="3142973"/>
    <lineage>
        <taxon>Bacteria</taxon>
        <taxon>Pseudomonadati</taxon>
        <taxon>Pseudomonadota</taxon>
        <taxon>Gammaproteobacteria</taxon>
        <taxon>Oceanospirillales</taxon>
        <taxon>Hahellaceae</taxon>
        <taxon>Thermohahella</taxon>
    </lineage>
</organism>
<dbReference type="EC" id="3.1.4.58" evidence="2"/>
<feature type="active site" description="Proton donor" evidence="2">
    <location>
        <position position="51"/>
    </location>
</feature>
<sequence>MQDSVPTPDARHGATRVFLALGVPEHIAASLASAVPVTPDAARIVHPADMHVTLHFLGDQTPEALSALMAGLDRCATSLPGGTVRLDRTFALPSGNHPRLVAAEASVSRGLHVMREHLTDMLATLSRQWPGLTPESRPWRPHVTLYWLKRRRHHPLPLDLPLGLAFDARAVGLYASQPGQVPRYRMLASWPLRCDEDD</sequence>
<dbReference type="GO" id="GO:0008664">
    <property type="term" value="F:RNA 2',3'-cyclic 3'-phosphodiesterase activity"/>
    <property type="evidence" value="ECO:0007669"/>
    <property type="project" value="UniProtKB-EC"/>
</dbReference>
<dbReference type="GO" id="GO:0004113">
    <property type="term" value="F:2',3'-cyclic-nucleotide 3'-phosphodiesterase activity"/>
    <property type="evidence" value="ECO:0007669"/>
    <property type="project" value="InterPro"/>
</dbReference>
<comment type="similarity">
    <text evidence="2">Belongs to the 2H phosphoesterase superfamily. ThpR family.</text>
</comment>
<feature type="short sequence motif" description="HXTX 1" evidence="2">
    <location>
        <begin position="51"/>
        <end position="54"/>
    </location>
</feature>